<gene>
    <name evidence="1" type="ORF">QAD02_020521</name>
</gene>
<keyword evidence="2" id="KW-1185">Reference proteome</keyword>
<dbReference type="EMBL" id="CM056741">
    <property type="protein sequence ID" value="KAJ8684728.1"/>
    <property type="molecule type" value="Genomic_DNA"/>
</dbReference>
<evidence type="ECO:0000313" key="1">
    <source>
        <dbReference type="EMBL" id="KAJ8684728.1"/>
    </source>
</evidence>
<accession>A0ACC2PMQ3</accession>
<proteinExistence type="predicted"/>
<sequence>MASNQSESSMQREIDIPMQDDPHVPVVAAEIEIREQNNDDSAGSLPPLREPEFNQEPNTSFMPEHQPDLGSPPANIQPELSKQSQVLLMQRDMSNKDSIYAKMRRFALLSPAVPSCAKLMVERTRWKIQIRSDAMMIRSNHGVIIAINQVISQEIAPYLVFFIVIFVGKQVTYPDTAVKECKKKDIK</sequence>
<name>A0ACC2PMQ3_9HYME</name>
<evidence type="ECO:0000313" key="2">
    <source>
        <dbReference type="Proteomes" id="UP001239111"/>
    </source>
</evidence>
<dbReference type="Proteomes" id="UP001239111">
    <property type="component" value="Chromosome 1"/>
</dbReference>
<organism evidence="1 2">
    <name type="scientific">Eretmocerus hayati</name>
    <dbReference type="NCBI Taxonomy" id="131215"/>
    <lineage>
        <taxon>Eukaryota</taxon>
        <taxon>Metazoa</taxon>
        <taxon>Ecdysozoa</taxon>
        <taxon>Arthropoda</taxon>
        <taxon>Hexapoda</taxon>
        <taxon>Insecta</taxon>
        <taxon>Pterygota</taxon>
        <taxon>Neoptera</taxon>
        <taxon>Endopterygota</taxon>
        <taxon>Hymenoptera</taxon>
        <taxon>Apocrita</taxon>
        <taxon>Proctotrupomorpha</taxon>
        <taxon>Chalcidoidea</taxon>
        <taxon>Aphelinidae</taxon>
        <taxon>Aphelininae</taxon>
        <taxon>Eretmocerus</taxon>
    </lineage>
</organism>
<reference evidence="1" key="1">
    <citation type="submission" date="2023-04" db="EMBL/GenBank/DDBJ databases">
        <title>A chromosome-level genome assembly of the parasitoid wasp Eretmocerus hayati.</title>
        <authorList>
            <person name="Zhong Y."/>
            <person name="Liu S."/>
            <person name="Liu Y."/>
        </authorList>
    </citation>
    <scope>NUCLEOTIDE SEQUENCE</scope>
    <source>
        <strain evidence="1">ZJU_SS_LIU_2023</strain>
    </source>
</reference>
<protein>
    <submittedName>
        <fullName evidence="1">Uncharacterized protein</fullName>
    </submittedName>
</protein>
<comment type="caution">
    <text evidence="1">The sequence shown here is derived from an EMBL/GenBank/DDBJ whole genome shotgun (WGS) entry which is preliminary data.</text>
</comment>